<dbReference type="CDD" id="cd06582">
    <property type="entry name" value="TM_PBP1_LivH_like"/>
    <property type="match status" value="1"/>
</dbReference>
<sequence length="286" mass="30349">MLYLELLIQGLIYGSMYAIIAVGLTLVYGLLRILHVAHAGLFALGGYMGLLITNSTGSLILGMPLAAALVGVVGMAIYRICYQPILDQPPYVALIASIGLFIAMEEMFRLIFGPFGLTYTDAPLQSVVQFAGIYLRTVDLAIVAGSVSLLGALSWLSQKTRIGLAWRATVDDPQIAESFGISVLNVRYLNFFIGSALAAVAGVFISLLSNLVEPTMGGVPSYKALAIIVLGGLGNVAGTLIASLVLGVVEAFGTIYIGDILDRDAIAFAFLIIVLMIRPEGLFARR</sequence>
<protein>
    <submittedName>
        <fullName evidence="10">Branched-chain amino acid ABC transporter permease</fullName>
    </submittedName>
</protein>
<dbReference type="KEGG" id="dwd:DSCW_43600"/>
<feature type="transmembrane region" description="Helical" evidence="9">
    <location>
        <begin position="188"/>
        <end position="212"/>
    </location>
</feature>
<organism evidence="10 11">
    <name type="scientific">Desulfosarcina widdelii</name>
    <dbReference type="NCBI Taxonomy" id="947919"/>
    <lineage>
        <taxon>Bacteria</taxon>
        <taxon>Pseudomonadati</taxon>
        <taxon>Thermodesulfobacteriota</taxon>
        <taxon>Desulfobacteria</taxon>
        <taxon>Desulfobacterales</taxon>
        <taxon>Desulfosarcinaceae</taxon>
        <taxon>Desulfosarcina</taxon>
    </lineage>
</organism>
<evidence type="ECO:0000256" key="5">
    <source>
        <dbReference type="ARBA" id="ARBA00022970"/>
    </source>
</evidence>
<keyword evidence="7 9" id="KW-0472">Membrane</keyword>
<feature type="transmembrane region" description="Helical" evidence="9">
    <location>
        <begin position="224"/>
        <end position="248"/>
    </location>
</feature>
<dbReference type="PANTHER" id="PTHR11795">
    <property type="entry name" value="BRANCHED-CHAIN AMINO ACID TRANSPORT SYSTEM PERMEASE PROTEIN LIVH"/>
    <property type="match status" value="1"/>
</dbReference>
<keyword evidence="6 9" id="KW-1133">Transmembrane helix</keyword>
<feature type="transmembrane region" description="Helical" evidence="9">
    <location>
        <begin position="260"/>
        <end position="277"/>
    </location>
</feature>
<dbReference type="GO" id="GO:0005886">
    <property type="term" value="C:plasma membrane"/>
    <property type="evidence" value="ECO:0007669"/>
    <property type="project" value="UniProtKB-SubCell"/>
</dbReference>
<keyword evidence="4 9" id="KW-0812">Transmembrane</keyword>
<dbReference type="AlphaFoldDB" id="A0A5K7ZAX0"/>
<comment type="similarity">
    <text evidence="8">Belongs to the binding-protein-dependent transport system permease family. LivHM subfamily.</text>
</comment>
<dbReference type="InterPro" id="IPR052157">
    <property type="entry name" value="BCAA_transport_permease"/>
</dbReference>
<feature type="transmembrane region" description="Helical" evidence="9">
    <location>
        <begin position="90"/>
        <end position="113"/>
    </location>
</feature>
<name>A0A5K7ZAX0_9BACT</name>
<keyword evidence="2" id="KW-0813">Transport</keyword>
<evidence type="ECO:0000256" key="6">
    <source>
        <dbReference type="ARBA" id="ARBA00022989"/>
    </source>
</evidence>
<evidence type="ECO:0000313" key="10">
    <source>
        <dbReference type="EMBL" id="BBO76943.1"/>
    </source>
</evidence>
<dbReference type="OrthoDB" id="9807115at2"/>
<keyword evidence="3" id="KW-1003">Cell membrane</keyword>
<dbReference type="Proteomes" id="UP000427769">
    <property type="component" value="Chromosome"/>
</dbReference>
<dbReference type="PANTHER" id="PTHR11795:SF445">
    <property type="entry name" value="AMINO ACID ABC TRANSPORTER PERMEASE PROTEIN"/>
    <property type="match status" value="1"/>
</dbReference>
<feature type="transmembrane region" description="Helical" evidence="9">
    <location>
        <begin position="59"/>
        <end position="78"/>
    </location>
</feature>
<evidence type="ECO:0000313" key="11">
    <source>
        <dbReference type="Proteomes" id="UP000427769"/>
    </source>
</evidence>
<evidence type="ECO:0000256" key="3">
    <source>
        <dbReference type="ARBA" id="ARBA00022475"/>
    </source>
</evidence>
<feature type="transmembrane region" description="Helical" evidence="9">
    <location>
        <begin position="33"/>
        <end position="53"/>
    </location>
</feature>
<evidence type="ECO:0000256" key="7">
    <source>
        <dbReference type="ARBA" id="ARBA00023136"/>
    </source>
</evidence>
<keyword evidence="11" id="KW-1185">Reference proteome</keyword>
<gene>
    <name evidence="10" type="ORF">DSCW_43600</name>
</gene>
<evidence type="ECO:0000256" key="9">
    <source>
        <dbReference type="SAM" id="Phobius"/>
    </source>
</evidence>
<feature type="transmembrane region" description="Helical" evidence="9">
    <location>
        <begin position="133"/>
        <end position="156"/>
    </location>
</feature>
<dbReference type="EMBL" id="AP021875">
    <property type="protein sequence ID" value="BBO76943.1"/>
    <property type="molecule type" value="Genomic_DNA"/>
</dbReference>
<dbReference type="Pfam" id="PF02653">
    <property type="entry name" value="BPD_transp_2"/>
    <property type="match status" value="1"/>
</dbReference>
<evidence type="ECO:0000256" key="8">
    <source>
        <dbReference type="ARBA" id="ARBA00037998"/>
    </source>
</evidence>
<accession>A0A5K7ZAX0</accession>
<dbReference type="RefSeq" id="WP_155305741.1">
    <property type="nucleotide sequence ID" value="NZ_AP021875.1"/>
</dbReference>
<dbReference type="GO" id="GO:0006865">
    <property type="term" value="P:amino acid transport"/>
    <property type="evidence" value="ECO:0007669"/>
    <property type="project" value="UniProtKB-KW"/>
</dbReference>
<evidence type="ECO:0000256" key="2">
    <source>
        <dbReference type="ARBA" id="ARBA00022448"/>
    </source>
</evidence>
<keyword evidence="5" id="KW-0029">Amino-acid transport</keyword>
<proteinExistence type="inferred from homology"/>
<dbReference type="InterPro" id="IPR001851">
    <property type="entry name" value="ABC_transp_permease"/>
</dbReference>
<reference evidence="10 11" key="1">
    <citation type="submission" date="2019-11" db="EMBL/GenBank/DDBJ databases">
        <title>Comparative genomics of hydrocarbon-degrading Desulfosarcina strains.</title>
        <authorList>
            <person name="Watanabe M."/>
            <person name="Kojima H."/>
            <person name="Fukui M."/>
        </authorList>
    </citation>
    <scope>NUCLEOTIDE SEQUENCE [LARGE SCALE GENOMIC DNA]</scope>
    <source>
        <strain evidence="10 11">PP31</strain>
    </source>
</reference>
<evidence type="ECO:0000256" key="4">
    <source>
        <dbReference type="ARBA" id="ARBA00022692"/>
    </source>
</evidence>
<comment type="subcellular location">
    <subcellularLocation>
        <location evidence="1">Cell membrane</location>
        <topology evidence="1">Multi-pass membrane protein</topology>
    </subcellularLocation>
</comment>
<evidence type="ECO:0000256" key="1">
    <source>
        <dbReference type="ARBA" id="ARBA00004651"/>
    </source>
</evidence>
<dbReference type="GO" id="GO:0022857">
    <property type="term" value="F:transmembrane transporter activity"/>
    <property type="evidence" value="ECO:0007669"/>
    <property type="project" value="InterPro"/>
</dbReference>
<feature type="transmembrane region" description="Helical" evidence="9">
    <location>
        <begin position="6"/>
        <end position="26"/>
    </location>
</feature>